<dbReference type="InterPro" id="IPR001288">
    <property type="entry name" value="Translation_initiation_fac_3"/>
</dbReference>
<evidence type="ECO:0000256" key="6">
    <source>
        <dbReference type="RuleBase" id="RU000646"/>
    </source>
</evidence>
<dbReference type="InterPro" id="IPR019813">
    <property type="entry name" value="Translation_initiation_fac3_CS"/>
</dbReference>
<dbReference type="InParanoid" id="Q0F0Q2"/>
<evidence type="ECO:0000256" key="5">
    <source>
        <dbReference type="NCBIfam" id="TIGR00168"/>
    </source>
</evidence>
<dbReference type="Gene3D" id="3.10.20.80">
    <property type="entry name" value="Translation initiation factor 3 (IF-3), N-terminal domain"/>
    <property type="match status" value="1"/>
</dbReference>
<dbReference type="PANTHER" id="PTHR10938:SF0">
    <property type="entry name" value="TRANSLATION INITIATION FACTOR IF-3, MITOCHONDRIAL"/>
    <property type="match status" value="1"/>
</dbReference>
<evidence type="ECO:0000313" key="10">
    <source>
        <dbReference type="Proteomes" id="UP000005297"/>
    </source>
</evidence>
<dbReference type="InterPro" id="IPR036787">
    <property type="entry name" value="T_IF-3_N_sf"/>
</dbReference>
<comment type="similarity">
    <text evidence="1 4 6">Belongs to the IF-3 family.</text>
</comment>
<dbReference type="InterPro" id="IPR036788">
    <property type="entry name" value="T_IF-3_C_sf"/>
</dbReference>
<dbReference type="Proteomes" id="UP000005297">
    <property type="component" value="Unassembled WGS sequence"/>
</dbReference>
<evidence type="ECO:0000313" key="9">
    <source>
        <dbReference type="EMBL" id="EAU54976.1"/>
    </source>
</evidence>
<name>Q0F0Q2_9PROT</name>
<evidence type="ECO:0000256" key="1">
    <source>
        <dbReference type="ARBA" id="ARBA00005439"/>
    </source>
</evidence>
<dbReference type="FunFam" id="3.30.110.10:FF:000001">
    <property type="entry name" value="Translation initiation factor IF-3"/>
    <property type="match status" value="1"/>
</dbReference>
<dbReference type="PANTHER" id="PTHR10938">
    <property type="entry name" value="TRANSLATION INITIATION FACTOR IF-3"/>
    <property type="match status" value="1"/>
</dbReference>
<evidence type="ECO:0000256" key="4">
    <source>
        <dbReference type="HAMAP-Rule" id="MF_00080"/>
    </source>
</evidence>
<dbReference type="FunCoup" id="Q0F0Q2">
    <property type="interactions" value="547"/>
</dbReference>
<evidence type="ECO:0000256" key="2">
    <source>
        <dbReference type="ARBA" id="ARBA00022540"/>
    </source>
</evidence>
<evidence type="ECO:0000259" key="8">
    <source>
        <dbReference type="Pfam" id="PF05198"/>
    </source>
</evidence>
<evidence type="ECO:0000256" key="3">
    <source>
        <dbReference type="ARBA" id="ARBA00022917"/>
    </source>
</evidence>
<dbReference type="GO" id="GO:0043022">
    <property type="term" value="F:ribosome binding"/>
    <property type="evidence" value="ECO:0007669"/>
    <property type="project" value="TreeGrafter"/>
</dbReference>
<dbReference type="GO" id="GO:0016020">
    <property type="term" value="C:membrane"/>
    <property type="evidence" value="ECO:0007669"/>
    <property type="project" value="TreeGrafter"/>
</dbReference>
<reference evidence="9 10" key="1">
    <citation type="submission" date="2006-09" db="EMBL/GenBank/DDBJ databases">
        <authorList>
            <person name="Emerson D."/>
            <person name="Ferriera S."/>
            <person name="Johnson J."/>
            <person name="Kravitz S."/>
            <person name="Halpern A."/>
            <person name="Remington K."/>
            <person name="Beeson K."/>
            <person name="Tran B."/>
            <person name="Rogers Y.-H."/>
            <person name="Friedman R."/>
            <person name="Venter J.C."/>
        </authorList>
    </citation>
    <scope>NUCLEOTIDE SEQUENCE [LARGE SCALE GENOMIC DNA]</scope>
    <source>
        <strain evidence="9 10">PV-1</strain>
    </source>
</reference>
<comment type="subunit">
    <text evidence="4 6">Monomer.</text>
</comment>
<dbReference type="NCBIfam" id="TIGR00168">
    <property type="entry name" value="infC"/>
    <property type="match status" value="1"/>
</dbReference>
<keyword evidence="4" id="KW-0963">Cytoplasm</keyword>
<evidence type="ECO:0000259" key="7">
    <source>
        <dbReference type="Pfam" id="PF00707"/>
    </source>
</evidence>
<dbReference type="GO" id="GO:0032790">
    <property type="term" value="P:ribosome disassembly"/>
    <property type="evidence" value="ECO:0007669"/>
    <property type="project" value="TreeGrafter"/>
</dbReference>
<dbReference type="HAMAP" id="MF_00080">
    <property type="entry name" value="IF_3"/>
    <property type="match status" value="1"/>
</dbReference>
<dbReference type="Pfam" id="PF05198">
    <property type="entry name" value="IF3_N"/>
    <property type="match status" value="1"/>
</dbReference>
<dbReference type="EMBL" id="AATS01000004">
    <property type="protein sequence ID" value="EAU54976.1"/>
    <property type="molecule type" value="Genomic_DNA"/>
</dbReference>
<keyword evidence="3 4" id="KW-0648">Protein biosynthesis</keyword>
<dbReference type="GO" id="GO:0003743">
    <property type="term" value="F:translation initiation factor activity"/>
    <property type="evidence" value="ECO:0007669"/>
    <property type="project" value="UniProtKB-UniRule"/>
</dbReference>
<keyword evidence="2 4" id="KW-0396">Initiation factor</keyword>
<comment type="function">
    <text evidence="4 6">IF-3 binds to the 30S ribosomal subunit and shifts the equilibrium between 70S ribosomes and their 50S and 30S subunits in favor of the free subunits, thus enhancing the availability of 30S subunits on which protein synthesis initiation begins.</text>
</comment>
<dbReference type="GO" id="GO:0005829">
    <property type="term" value="C:cytosol"/>
    <property type="evidence" value="ECO:0007669"/>
    <property type="project" value="TreeGrafter"/>
</dbReference>
<feature type="domain" description="Translation initiation factor 3 C-terminal" evidence="7">
    <location>
        <begin position="91"/>
        <end position="175"/>
    </location>
</feature>
<dbReference type="AlphaFoldDB" id="Q0F0Q2"/>
<dbReference type="SUPFAM" id="SSF55200">
    <property type="entry name" value="Translation initiation factor IF3, C-terminal domain"/>
    <property type="match status" value="1"/>
</dbReference>
<dbReference type="Gene3D" id="3.30.110.10">
    <property type="entry name" value="Translation initiation factor 3 (IF-3), C-terminal domain"/>
    <property type="match status" value="1"/>
</dbReference>
<dbReference type="PROSITE" id="PS00938">
    <property type="entry name" value="IF3"/>
    <property type="match status" value="1"/>
</dbReference>
<dbReference type="OrthoDB" id="5293236at2"/>
<dbReference type="STRING" id="314344.AL013_02245"/>
<sequence>MLSKGARIKKDLPINLEINADLVRVVDDTTGEQLGVLKLRDAVSQAEAKGLDLVLMAAKSNPPVCRIMDYGKYKYEQSKKANAAKKRQHVMQIKEVKVRASTDQHDLDVKMRHAKQFLSEGNKVKVSLRFRGREMAHTGQGLAQMKHVAELVAEFGKPEKMPNMEGRQMIMILAPLKK</sequence>
<protein>
    <recommendedName>
        <fullName evidence="4 5">Translation initiation factor IF-3</fullName>
    </recommendedName>
</protein>
<dbReference type="InterPro" id="IPR019814">
    <property type="entry name" value="Translation_initiation_fac_3_N"/>
</dbReference>
<dbReference type="InterPro" id="IPR019815">
    <property type="entry name" value="Translation_initiation_fac_3_C"/>
</dbReference>
<dbReference type="RefSeq" id="WP_009851598.1">
    <property type="nucleotide sequence ID" value="NZ_DS022295.1"/>
</dbReference>
<gene>
    <name evidence="4" type="primary">infC</name>
    <name evidence="9" type="ORF">SPV1_06524</name>
</gene>
<proteinExistence type="inferred from homology"/>
<comment type="caution">
    <text evidence="9">The sequence shown here is derived from an EMBL/GenBank/DDBJ whole genome shotgun (WGS) entry which is preliminary data.</text>
</comment>
<organism evidence="9 10">
    <name type="scientific">Mariprofundus ferrooxydans PV-1</name>
    <dbReference type="NCBI Taxonomy" id="314345"/>
    <lineage>
        <taxon>Bacteria</taxon>
        <taxon>Pseudomonadati</taxon>
        <taxon>Pseudomonadota</taxon>
        <taxon>Candidatius Mariprofundia</taxon>
        <taxon>Mariprofundales</taxon>
        <taxon>Mariprofundaceae</taxon>
        <taxon>Mariprofundus</taxon>
    </lineage>
</organism>
<comment type="subcellular location">
    <subcellularLocation>
        <location evidence="4 6">Cytoplasm</location>
    </subcellularLocation>
</comment>
<accession>Q0F0Q2</accession>
<keyword evidence="10" id="KW-1185">Reference proteome</keyword>
<dbReference type="Pfam" id="PF00707">
    <property type="entry name" value="IF3_C"/>
    <property type="match status" value="1"/>
</dbReference>
<dbReference type="HOGENOM" id="CLU_054919_3_2_0"/>
<feature type="domain" description="Translation initiation factor 3 N-terminal" evidence="8">
    <location>
        <begin position="14"/>
        <end position="83"/>
    </location>
</feature>
<dbReference type="eggNOG" id="COG0290">
    <property type="taxonomic scope" value="Bacteria"/>
</dbReference>
<dbReference type="SUPFAM" id="SSF54364">
    <property type="entry name" value="Translation initiation factor IF3, N-terminal domain"/>
    <property type="match status" value="1"/>
</dbReference>